<dbReference type="eggNOG" id="COG4972">
    <property type="taxonomic scope" value="Bacteria"/>
</dbReference>
<keyword evidence="4" id="KW-1185">Reference proteome</keyword>
<dbReference type="Gene3D" id="3.30.1490.300">
    <property type="match status" value="1"/>
</dbReference>
<dbReference type="InterPro" id="IPR043129">
    <property type="entry name" value="ATPase_NBD"/>
</dbReference>
<evidence type="ECO:0000313" key="2">
    <source>
        <dbReference type="EMBL" id="KGJ82346.1"/>
    </source>
</evidence>
<evidence type="ECO:0000259" key="1">
    <source>
        <dbReference type="SMART" id="SM00842"/>
    </source>
</evidence>
<evidence type="ECO:0000313" key="5">
    <source>
        <dbReference type="Proteomes" id="UP000561726"/>
    </source>
</evidence>
<dbReference type="SMART" id="SM00842">
    <property type="entry name" value="FtsA"/>
    <property type="match status" value="1"/>
</dbReference>
<protein>
    <submittedName>
        <fullName evidence="2 3">Pilus assembly protein PilM</fullName>
    </submittedName>
</protein>
<comment type="caution">
    <text evidence="2">The sequence shown here is derived from an EMBL/GenBank/DDBJ whole genome shotgun (WGS) entry which is preliminary data.</text>
</comment>
<dbReference type="EMBL" id="JACHBQ010000001">
    <property type="protein sequence ID" value="MBB5639508.1"/>
    <property type="molecule type" value="Genomic_DNA"/>
</dbReference>
<dbReference type="Proteomes" id="UP000561726">
    <property type="component" value="Unassembled WGS sequence"/>
</dbReference>
<dbReference type="Proteomes" id="UP000029864">
    <property type="component" value="Unassembled WGS sequence"/>
</dbReference>
<evidence type="ECO:0000313" key="3">
    <source>
        <dbReference type="EMBL" id="MBB5639508.1"/>
    </source>
</evidence>
<feature type="domain" description="SHS2" evidence="1">
    <location>
        <begin position="5"/>
        <end position="173"/>
    </location>
</feature>
<sequence length="347" mass="35485">MTDSVVGIDIGTSGLRGVEVRDAGKARPTVVRYHEIPLPEGAVNRGEVAEPNTVAAALKALWSAGGFKSKNVVLGVGNHRALARDLAVPKMPMKRIRETLPFLVADMLPVPVAEALLDFYPINESDGENGPEINGLLVVAVKEAVQGNIAAVQLAGLTAVEVDLIPFAVSRAVCRGTSFEGAVALIDVGQATTSVVITLAGVPQFVRLIPAGGGDLTQALMLGLSIDAPTAEALKLDNVLTEPAIGQTAEAAIIIEATGDLLNSLRNTVNYFSNTRQHIPVTGIVLSGGGAKLTGFAEALGALTRLPILTADPFASVAPGKGVDGAALRATDGAFTVALGLALGSVA</sequence>
<dbReference type="STRING" id="1001240.GY21_00825"/>
<dbReference type="NCBIfam" id="TIGR01175">
    <property type="entry name" value="pilM"/>
    <property type="match status" value="1"/>
</dbReference>
<accession>A0A099JW07</accession>
<dbReference type="EMBL" id="JPXF01000002">
    <property type="protein sequence ID" value="KGJ82346.1"/>
    <property type="molecule type" value="Genomic_DNA"/>
</dbReference>
<dbReference type="InterPro" id="IPR005883">
    <property type="entry name" value="PilM"/>
</dbReference>
<dbReference type="PANTHER" id="PTHR32432">
    <property type="entry name" value="CELL DIVISION PROTEIN FTSA-RELATED"/>
    <property type="match status" value="1"/>
</dbReference>
<dbReference type="OrthoDB" id="1926201at2"/>
<dbReference type="SUPFAM" id="SSF53067">
    <property type="entry name" value="Actin-like ATPase domain"/>
    <property type="match status" value="2"/>
</dbReference>
<dbReference type="PIRSF" id="PIRSF019169">
    <property type="entry name" value="PilM"/>
    <property type="match status" value="1"/>
</dbReference>
<dbReference type="GO" id="GO:0051301">
    <property type="term" value="P:cell division"/>
    <property type="evidence" value="ECO:0007669"/>
    <property type="project" value="InterPro"/>
</dbReference>
<reference evidence="3 5" key="2">
    <citation type="submission" date="2020-08" db="EMBL/GenBank/DDBJ databases">
        <title>Sequencing the genomes of 1000 actinobacteria strains.</title>
        <authorList>
            <person name="Klenk H.-P."/>
        </authorList>
    </citation>
    <scope>NUCLEOTIDE SEQUENCE [LARGE SCALE GENOMIC DNA]</scope>
    <source>
        <strain evidence="3 5">DSM 21065</strain>
    </source>
</reference>
<dbReference type="PANTHER" id="PTHR32432:SF3">
    <property type="entry name" value="ETHANOLAMINE UTILIZATION PROTEIN EUTJ"/>
    <property type="match status" value="1"/>
</dbReference>
<dbReference type="InterPro" id="IPR003494">
    <property type="entry name" value="SHS2_FtsA"/>
</dbReference>
<reference evidence="2 4" key="1">
    <citation type="submission" date="2014-08" db="EMBL/GenBank/DDBJ databases">
        <authorList>
            <person name="Sisinthy S."/>
        </authorList>
    </citation>
    <scope>NUCLEOTIDE SEQUENCE [LARGE SCALE GENOMIC DNA]</scope>
    <source>
        <strain evidence="2 4">RuG17</strain>
    </source>
</reference>
<dbReference type="CDD" id="cd24049">
    <property type="entry name" value="ASKHA_NBD_PilM"/>
    <property type="match status" value="1"/>
</dbReference>
<dbReference type="Gene3D" id="3.30.420.40">
    <property type="match status" value="2"/>
</dbReference>
<evidence type="ECO:0000313" key="4">
    <source>
        <dbReference type="Proteomes" id="UP000029864"/>
    </source>
</evidence>
<proteinExistence type="predicted"/>
<dbReference type="Pfam" id="PF11104">
    <property type="entry name" value="PilM_2"/>
    <property type="match status" value="1"/>
</dbReference>
<gene>
    <name evidence="3" type="ORF">BJ997_000056</name>
    <name evidence="2" type="ORF">GY21_00825</name>
</gene>
<dbReference type="RefSeq" id="WP_035834590.1">
    <property type="nucleotide sequence ID" value="NZ_JACHBQ010000001.1"/>
</dbReference>
<dbReference type="AlphaFoldDB" id="A0A099JW07"/>
<organism evidence="2 4">
    <name type="scientific">Cryobacterium roopkundense</name>
    <dbReference type="NCBI Taxonomy" id="1001240"/>
    <lineage>
        <taxon>Bacteria</taxon>
        <taxon>Bacillati</taxon>
        <taxon>Actinomycetota</taxon>
        <taxon>Actinomycetes</taxon>
        <taxon>Micrococcales</taxon>
        <taxon>Microbacteriaceae</taxon>
        <taxon>Cryobacterium</taxon>
    </lineage>
</organism>
<dbReference type="InterPro" id="IPR050696">
    <property type="entry name" value="FtsA/MreB"/>
</dbReference>
<name>A0A099JW07_9MICO</name>